<accession>A0A1M5N0Q2</accession>
<keyword evidence="1" id="KW-0812">Transmembrane</keyword>
<dbReference type="EMBL" id="FQWX01000008">
    <property type="protein sequence ID" value="SHG82749.1"/>
    <property type="molecule type" value="Genomic_DNA"/>
</dbReference>
<protein>
    <submittedName>
        <fullName evidence="2">Uncharacterized protein</fullName>
    </submittedName>
</protein>
<gene>
    <name evidence="2" type="ORF">SAMN04488530_10881</name>
</gene>
<keyword evidence="3" id="KW-1185">Reference proteome</keyword>
<name>A0A1M5N0Q2_9FIRM</name>
<feature type="transmembrane region" description="Helical" evidence="1">
    <location>
        <begin position="49"/>
        <end position="69"/>
    </location>
</feature>
<proteinExistence type="predicted"/>
<sequence>MNNLSGIISFIFLLLYALLYIMRDLYVFSNNFIIRKYINKTLPLLTKCNSLFLIASFIFSLVHLSHLYAKVPHLNQVYIIMLLILFALKNTYLKPSNIKYVHLFNFSFYLLTFSLIIHLTCDI</sequence>
<feature type="transmembrane region" description="Helical" evidence="1">
    <location>
        <begin position="6"/>
        <end position="28"/>
    </location>
</feature>
<evidence type="ECO:0000313" key="2">
    <source>
        <dbReference type="EMBL" id="SHG82749.1"/>
    </source>
</evidence>
<dbReference type="AlphaFoldDB" id="A0A1M5N0Q2"/>
<evidence type="ECO:0000313" key="3">
    <source>
        <dbReference type="Proteomes" id="UP000243255"/>
    </source>
</evidence>
<evidence type="ECO:0000256" key="1">
    <source>
        <dbReference type="SAM" id="Phobius"/>
    </source>
</evidence>
<organism evidence="2 3">
    <name type="scientific">Asaccharospora irregularis DSM 2635</name>
    <dbReference type="NCBI Taxonomy" id="1121321"/>
    <lineage>
        <taxon>Bacteria</taxon>
        <taxon>Bacillati</taxon>
        <taxon>Bacillota</taxon>
        <taxon>Clostridia</taxon>
        <taxon>Peptostreptococcales</taxon>
        <taxon>Peptostreptococcaceae</taxon>
        <taxon>Asaccharospora</taxon>
    </lineage>
</organism>
<feature type="transmembrane region" description="Helical" evidence="1">
    <location>
        <begin position="100"/>
        <end position="120"/>
    </location>
</feature>
<dbReference type="Proteomes" id="UP000243255">
    <property type="component" value="Unassembled WGS sequence"/>
</dbReference>
<reference evidence="3" key="1">
    <citation type="submission" date="2016-11" db="EMBL/GenBank/DDBJ databases">
        <authorList>
            <person name="Varghese N."/>
            <person name="Submissions S."/>
        </authorList>
    </citation>
    <scope>NUCLEOTIDE SEQUENCE [LARGE SCALE GENOMIC DNA]</scope>
    <source>
        <strain evidence="3">DSM 2635</strain>
    </source>
</reference>
<feature type="transmembrane region" description="Helical" evidence="1">
    <location>
        <begin position="75"/>
        <end position="93"/>
    </location>
</feature>
<keyword evidence="1" id="KW-0472">Membrane</keyword>
<keyword evidence="1" id="KW-1133">Transmembrane helix</keyword>